<dbReference type="Proteomes" id="UP001274830">
    <property type="component" value="Unassembled WGS sequence"/>
</dbReference>
<dbReference type="AlphaFoldDB" id="A0AAE0WQ49"/>
<comment type="caution">
    <text evidence="1">The sequence shown here is derived from an EMBL/GenBank/DDBJ whole genome shotgun (WGS) entry which is preliminary data.</text>
</comment>
<evidence type="ECO:0000313" key="1">
    <source>
        <dbReference type="EMBL" id="KAK3675721.1"/>
    </source>
</evidence>
<sequence>MAVPAEKTTRDMNGTYVLNKTLSDSVDELLQLQNIGWIIRKAVAYSTVTVVLKQYADDGGKAHLDQVQRSTGGITNQEARVLDWEPMETKNAIWGQVKGQNRFIKVADLTDDFLKQDWDGDEVVEATNESMTDTWKAVQVMGFAIVDGKRRQVRRIVGSKGQKVIKVRQVYDWQE</sequence>
<protein>
    <submittedName>
        <fullName evidence="1">Uncharacterized protein</fullName>
    </submittedName>
</protein>
<reference evidence="1" key="1">
    <citation type="submission" date="2023-07" db="EMBL/GenBank/DDBJ databases">
        <title>Black Yeasts Isolated from many extreme environments.</title>
        <authorList>
            <person name="Coleine C."/>
            <person name="Stajich J.E."/>
            <person name="Selbmann L."/>
        </authorList>
    </citation>
    <scope>NUCLEOTIDE SEQUENCE</scope>
    <source>
        <strain evidence="1">CCFEE 5485</strain>
    </source>
</reference>
<dbReference type="PANTHER" id="PTHR38115:SF1">
    <property type="entry name" value="LIPOCALIN-LIKE DOMAIN-CONTAINING PROTEIN"/>
    <property type="match status" value="1"/>
</dbReference>
<dbReference type="InterPro" id="IPR053037">
    <property type="entry name" value="Pericyclase_pydY-like"/>
</dbReference>
<dbReference type="PANTHER" id="PTHR38115">
    <property type="entry name" value="LIPOCALIN-LIKE DOMAIN-CONTAINING PROTEIN"/>
    <property type="match status" value="1"/>
</dbReference>
<name>A0AAE0WQ49_9PEZI</name>
<proteinExistence type="predicted"/>
<organism evidence="1 2">
    <name type="scientific">Recurvomyces mirabilis</name>
    <dbReference type="NCBI Taxonomy" id="574656"/>
    <lineage>
        <taxon>Eukaryota</taxon>
        <taxon>Fungi</taxon>
        <taxon>Dikarya</taxon>
        <taxon>Ascomycota</taxon>
        <taxon>Pezizomycotina</taxon>
        <taxon>Dothideomycetes</taxon>
        <taxon>Dothideomycetidae</taxon>
        <taxon>Mycosphaerellales</taxon>
        <taxon>Teratosphaeriaceae</taxon>
        <taxon>Recurvomyces</taxon>
    </lineage>
</organism>
<gene>
    <name evidence="1" type="ORF">LTR78_004362</name>
</gene>
<evidence type="ECO:0000313" key="2">
    <source>
        <dbReference type="Proteomes" id="UP001274830"/>
    </source>
</evidence>
<keyword evidence="2" id="KW-1185">Reference proteome</keyword>
<accession>A0AAE0WQ49</accession>
<dbReference type="EMBL" id="JAUTXT010000013">
    <property type="protein sequence ID" value="KAK3675721.1"/>
    <property type="molecule type" value="Genomic_DNA"/>
</dbReference>